<protein>
    <submittedName>
        <fullName evidence="6">Transmembrane transport protein</fullName>
    </submittedName>
</protein>
<feature type="transmembrane region" description="Helical" evidence="5">
    <location>
        <begin position="304"/>
        <end position="320"/>
    </location>
</feature>
<comment type="subcellular location">
    <subcellularLocation>
        <location evidence="1">Membrane</location>
        <topology evidence="1">Multi-pass membrane protein</topology>
    </subcellularLocation>
</comment>
<sequence length="381" mass="41829">MKRFSSPFIAATFMMATSAIGPGFLTQTTVFTQQLLYNFGFVILLSLVIDIITQVSIWQALSYSNSSVQKLAHRIHPVLSWVFCVAIATGGLVFNIGNLAGAGLGLNALLALPTPIGVILSALIAIILFLSKSQLKWLDYTVKILGVLMILMLMGMVFMTQNDFGKILKFTLLPEEINIKATLTLVGGTVGGYITFAGAQRLLDSGIVGPQYQSQVKQSAYRGILLTGTFRFLLYWVILYIVIQGGHLNPDNPTASVFESYFGSWGNKAFGLMIFSAALTSVIGATYTSISFLKDLNQAFTSKWTPALFVIPSLLIYLWLGKPVVLLVWAGYMNSFILPVGLAIVLFAIQKWKILPLSKVWLFLAWLTVMILLGFGIYSFL</sequence>
<dbReference type="STRING" id="649349.Lbys_1230"/>
<dbReference type="HOGENOM" id="CLU_055818_0_0_10"/>
<evidence type="ECO:0000256" key="4">
    <source>
        <dbReference type="ARBA" id="ARBA00023136"/>
    </source>
</evidence>
<gene>
    <name evidence="6" type="ordered locus">Lbys_1230</name>
</gene>
<name>E4RUB6_LEAB4</name>
<feature type="transmembrane region" description="Helical" evidence="5">
    <location>
        <begin position="142"/>
        <end position="159"/>
    </location>
</feature>
<dbReference type="PANTHER" id="PTHR11706">
    <property type="entry name" value="SOLUTE CARRIER PROTEIN FAMILY 11 MEMBER"/>
    <property type="match status" value="1"/>
</dbReference>
<feature type="transmembrane region" description="Helical" evidence="5">
    <location>
        <begin position="326"/>
        <end position="349"/>
    </location>
</feature>
<dbReference type="GO" id="GO:0034755">
    <property type="term" value="P:iron ion transmembrane transport"/>
    <property type="evidence" value="ECO:0007669"/>
    <property type="project" value="TreeGrafter"/>
</dbReference>
<accession>E4RUB6</accession>
<dbReference type="KEGG" id="lby:Lbys_1230"/>
<dbReference type="eggNOG" id="COG1914">
    <property type="taxonomic scope" value="Bacteria"/>
</dbReference>
<dbReference type="Proteomes" id="UP000007435">
    <property type="component" value="Chromosome"/>
</dbReference>
<keyword evidence="4 5" id="KW-0472">Membrane</keyword>
<feature type="transmembrane region" description="Helical" evidence="5">
    <location>
        <begin position="220"/>
        <end position="243"/>
    </location>
</feature>
<dbReference type="AlphaFoldDB" id="E4RUB6"/>
<evidence type="ECO:0000256" key="1">
    <source>
        <dbReference type="ARBA" id="ARBA00004141"/>
    </source>
</evidence>
<feature type="transmembrane region" description="Helical" evidence="5">
    <location>
        <begin position="361"/>
        <end position="380"/>
    </location>
</feature>
<dbReference type="GO" id="GO:0005886">
    <property type="term" value="C:plasma membrane"/>
    <property type="evidence" value="ECO:0007669"/>
    <property type="project" value="TreeGrafter"/>
</dbReference>
<feature type="transmembrane region" description="Helical" evidence="5">
    <location>
        <begin position="179"/>
        <end position="199"/>
    </location>
</feature>
<dbReference type="Pfam" id="PF01566">
    <property type="entry name" value="Nramp"/>
    <property type="match status" value="1"/>
</dbReference>
<reference evidence="6 7" key="2">
    <citation type="journal article" date="2011" name="Stand. Genomic Sci.">
        <title>Complete genome sequence of Leadbetterella byssophila type strain (4M15).</title>
        <authorList>
            <person name="Abt B."/>
            <person name="Teshima H."/>
            <person name="Lucas S."/>
            <person name="Lapidus A."/>
            <person name="Del Rio T.G."/>
            <person name="Nolan M."/>
            <person name="Tice H."/>
            <person name="Cheng J.F."/>
            <person name="Pitluck S."/>
            <person name="Liolios K."/>
            <person name="Pagani I."/>
            <person name="Ivanova N."/>
            <person name="Mavromatis K."/>
            <person name="Pati A."/>
            <person name="Tapia R."/>
            <person name="Han C."/>
            <person name="Goodwin L."/>
            <person name="Chen A."/>
            <person name="Palaniappan K."/>
            <person name="Land M."/>
            <person name="Hauser L."/>
            <person name="Chang Y.J."/>
            <person name="Jeffries C.D."/>
            <person name="Rohde M."/>
            <person name="Goker M."/>
            <person name="Tindall B.J."/>
            <person name="Detter J.C."/>
            <person name="Woyke T."/>
            <person name="Bristow J."/>
            <person name="Eisen J.A."/>
            <person name="Markowitz V."/>
            <person name="Hugenholtz P."/>
            <person name="Klenk H.P."/>
            <person name="Kyrpides N.C."/>
        </authorList>
    </citation>
    <scope>NUCLEOTIDE SEQUENCE [LARGE SCALE GENOMIC DNA]</scope>
    <source>
        <strain evidence="7">DSM 17132 / JCM 16389 / KACC 11308 / NBRC 106382 / 4M15</strain>
    </source>
</reference>
<dbReference type="OrthoDB" id="141480at2"/>
<evidence type="ECO:0000313" key="6">
    <source>
        <dbReference type="EMBL" id="ADQ16950.1"/>
    </source>
</evidence>
<evidence type="ECO:0000256" key="2">
    <source>
        <dbReference type="ARBA" id="ARBA00022692"/>
    </source>
</evidence>
<keyword evidence="3 5" id="KW-1133">Transmembrane helix</keyword>
<reference key="1">
    <citation type="submission" date="2010-11" db="EMBL/GenBank/DDBJ databases">
        <title>The complete genome of Leadbetterella byssophila DSM 17132.</title>
        <authorList>
            <consortium name="US DOE Joint Genome Institute (JGI-PGF)"/>
            <person name="Lucas S."/>
            <person name="Copeland A."/>
            <person name="Lapidus A."/>
            <person name="Glavina del Rio T."/>
            <person name="Dalin E."/>
            <person name="Tice H."/>
            <person name="Bruce D."/>
            <person name="Goodwin L."/>
            <person name="Pitluck S."/>
            <person name="Kyrpides N."/>
            <person name="Mavromatis K."/>
            <person name="Ivanova N."/>
            <person name="Teshima H."/>
            <person name="Brettin T."/>
            <person name="Detter J.C."/>
            <person name="Han C."/>
            <person name="Tapia R."/>
            <person name="Land M."/>
            <person name="Hauser L."/>
            <person name="Markowitz V."/>
            <person name="Cheng J.-F."/>
            <person name="Hugenholtz P."/>
            <person name="Woyke T."/>
            <person name="Wu D."/>
            <person name="Tindall B."/>
            <person name="Pomrenke H.G."/>
            <person name="Brambilla E."/>
            <person name="Klenk H.-P."/>
            <person name="Eisen J.A."/>
        </authorList>
    </citation>
    <scope>NUCLEOTIDE SEQUENCE [LARGE SCALE GENOMIC DNA]</scope>
    <source>
        <strain>DSM 17132</strain>
    </source>
</reference>
<feature type="transmembrane region" description="Helical" evidence="5">
    <location>
        <begin position="78"/>
        <end position="96"/>
    </location>
</feature>
<dbReference type="GO" id="GO:0015086">
    <property type="term" value="F:cadmium ion transmembrane transporter activity"/>
    <property type="evidence" value="ECO:0007669"/>
    <property type="project" value="TreeGrafter"/>
</dbReference>
<evidence type="ECO:0000256" key="3">
    <source>
        <dbReference type="ARBA" id="ARBA00022989"/>
    </source>
</evidence>
<dbReference type="PANTHER" id="PTHR11706:SF2">
    <property type="entry name" value="TRANSPORTER PROTEIN"/>
    <property type="match status" value="1"/>
</dbReference>
<dbReference type="EMBL" id="CP002305">
    <property type="protein sequence ID" value="ADQ16950.1"/>
    <property type="molecule type" value="Genomic_DNA"/>
</dbReference>
<proteinExistence type="predicted"/>
<dbReference type="GO" id="GO:0005384">
    <property type="term" value="F:manganese ion transmembrane transporter activity"/>
    <property type="evidence" value="ECO:0007669"/>
    <property type="project" value="TreeGrafter"/>
</dbReference>
<feature type="transmembrane region" description="Helical" evidence="5">
    <location>
        <begin position="269"/>
        <end position="292"/>
    </location>
</feature>
<organism evidence="6 7">
    <name type="scientific">Leadbetterella byssophila (strain DSM 17132 / JCM 16389 / KACC 11308 / NBRC 106382 / 4M15)</name>
    <dbReference type="NCBI Taxonomy" id="649349"/>
    <lineage>
        <taxon>Bacteria</taxon>
        <taxon>Pseudomonadati</taxon>
        <taxon>Bacteroidota</taxon>
        <taxon>Cytophagia</taxon>
        <taxon>Cytophagales</taxon>
        <taxon>Leadbetterellaceae</taxon>
        <taxon>Leadbetterella</taxon>
    </lineage>
</organism>
<evidence type="ECO:0000313" key="7">
    <source>
        <dbReference type="Proteomes" id="UP000007435"/>
    </source>
</evidence>
<evidence type="ECO:0000256" key="5">
    <source>
        <dbReference type="SAM" id="Phobius"/>
    </source>
</evidence>
<keyword evidence="7" id="KW-1185">Reference proteome</keyword>
<dbReference type="InterPro" id="IPR001046">
    <property type="entry name" value="NRAMP_fam"/>
</dbReference>
<dbReference type="RefSeq" id="WP_013408000.1">
    <property type="nucleotide sequence ID" value="NC_014655.1"/>
</dbReference>
<feature type="transmembrane region" description="Helical" evidence="5">
    <location>
        <begin position="35"/>
        <end position="57"/>
    </location>
</feature>
<keyword evidence="2 5" id="KW-0812">Transmembrane</keyword>
<feature type="transmembrane region" description="Helical" evidence="5">
    <location>
        <begin position="108"/>
        <end position="130"/>
    </location>
</feature>